<accession>A0AAQ0MGF8</accession>
<protein>
    <submittedName>
        <fullName evidence="1">Uncharacterized protein</fullName>
    </submittedName>
</protein>
<name>A0AAQ0MGF8_9STAP</name>
<dbReference type="EMBL" id="RCVN01000008">
    <property type="protein sequence ID" value="RMI84994.1"/>
    <property type="molecule type" value="Genomic_DNA"/>
</dbReference>
<organism evidence="1 2">
    <name type="scientific">Staphylococcus pseudoxylosus</name>
    <dbReference type="NCBI Taxonomy" id="2282419"/>
    <lineage>
        <taxon>Bacteria</taxon>
        <taxon>Bacillati</taxon>
        <taxon>Bacillota</taxon>
        <taxon>Bacilli</taxon>
        <taxon>Bacillales</taxon>
        <taxon>Staphylococcaceae</taxon>
        <taxon>Staphylococcus</taxon>
    </lineage>
</organism>
<proteinExistence type="predicted"/>
<comment type="caution">
    <text evidence="1">The sequence shown here is derived from an EMBL/GenBank/DDBJ whole genome shotgun (WGS) entry which is preliminary data.</text>
</comment>
<dbReference type="AlphaFoldDB" id="A0AAQ0MGF8"/>
<keyword evidence="2" id="KW-1185">Reference proteome</keyword>
<sequence length="63" mass="7333">MKLKITSKSKSTYDIDWMASISDFTAWLDTTDSDYIKVIGTWDKKTLLKISEIEAISIWEDKQ</sequence>
<gene>
    <name evidence="1" type="ORF">D9V42_09055</name>
</gene>
<reference evidence="1 2" key="1">
    <citation type="submission" date="2018-10" db="EMBL/GenBank/DDBJ databases">
        <title>Staphylococcus pseudoxylosus sp. nov., isolated from bovine mastitis.</title>
        <authorList>
            <person name="Macfadyen A.C."/>
            <person name="Leroy S."/>
            <person name="Harrison E.M."/>
            <person name="Parkhill J."/>
            <person name="Holmes M.A."/>
            <person name="Paterson G.K."/>
        </authorList>
    </citation>
    <scope>NUCLEOTIDE SEQUENCE [LARGE SCALE GENOMIC DNA]</scope>
    <source>
        <strain evidence="1 2">S04009</strain>
    </source>
</reference>
<evidence type="ECO:0000313" key="2">
    <source>
        <dbReference type="Proteomes" id="UP000269505"/>
    </source>
</evidence>
<dbReference type="Proteomes" id="UP000269505">
    <property type="component" value="Unassembled WGS sequence"/>
</dbReference>
<evidence type="ECO:0000313" key="1">
    <source>
        <dbReference type="EMBL" id="RMI84994.1"/>
    </source>
</evidence>
<dbReference type="RefSeq" id="WP_122064569.1">
    <property type="nucleotide sequence ID" value="NZ_JAHCSS010000011.1"/>
</dbReference>